<evidence type="ECO:0000256" key="3">
    <source>
        <dbReference type="ARBA" id="ARBA00003814"/>
    </source>
</evidence>
<dbReference type="InterPro" id="IPR022998">
    <property type="entry name" value="ThiamineP_synth_TenI"/>
</dbReference>
<comment type="similarity">
    <text evidence="17">In the N-terminal section; belongs to the thiamine-phosphate synthase family.</text>
</comment>
<evidence type="ECO:0000256" key="2">
    <source>
        <dbReference type="ARBA" id="ARBA00001946"/>
    </source>
</evidence>
<dbReference type="PANTHER" id="PTHR20857:SF23">
    <property type="entry name" value="THIAMINE BIOSYNTHETIC BIFUNCTIONAL ENZYME"/>
    <property type="match status" value="1"/>
</dbReference>
<dbReference type="PANTHER" id="PTHR20857">
    <property type="entry name" value="THIAMINE-PHOSPHATE PYROPHOSPHORYLASE"/>
    <property type="match status" value="1"/>
</dbReference>
<dbReference type="CDD" id="cd01170">
    <property type="entry name" value="THZ_kinase"/>
    <property type="match status" value="1"/>
</dbReference>
<evidence type="ECO:0000256" key="5">
    <source>
        <dbReference type="ARBA" id="ARBA00005165"/>
    </source>
</evidence>
<comment type="function">
    <text evidence="3">Condenses 4-methyl-5-(beta-hydroxyethyl)thiazole monophosphate (THZ-P) and 2-methyl-4-amino-5-hydroxymethyl pyrimidine pyrophosphate (HMP-PP) to form thiamine monophosphate (TMP).</text>
</comment>
<dbReference type="InterPro" id="IPR013785">
    <property type="entry name" value="Aldolase_TIM"/>
</dbReference>
<dbReference type="CDD" id="cd00564">
    <property type="entry name" value="TMP_TenI"/>
    <property type="match status" value="1"/>
</dbReference>
<dbReference type="UniPathway" id="UPA00060">
    <property type="reaction ID" value="UER00139"/>
</dbReference>
<keyword evidence="11" id="KW-0460">Magnesium</keyword>
<protein>
    <submittedName>
        <fullName evidence="19">Uncharacterized protein</fullName>
    </submittedName>
</protein>
<evidence type="ECO:0000256" key="11">
    <source>
        <dbReference type="ARBA" id="ARBA00022842"/>
    </source>
</evidence>
<dbReference type="GO" id="GO:0005524">
    <property type="term" value="F:ATP binding"/>
    <property type="evidence" value="ECO:0007669"/>
    <property type="project" value="UniProtKB-KW"/>
</dbReference>
<organism evidence="19 20">
    <name type="scientific">Pyricularia oryzae</name>
    <name type="common">Rice blast fungus</name>
    <name type="synonym">Magnaporthe oryzae</name>
    <dbReference type="NCBI Taxonomy" id="318829"/>
    <lineage>
        <taxon>Eukaryota</taxon>
        <taxon>Fungi</taxon>
        <taxon>Dikarya</taxon>
        <taxon>Ascomycota</taxon>
        <taxon>Pezizomycotina</taxon>
        <taxon>Sordariomycetes</taxon>
        <taxon>Sordariomycetidae</taxon>
        <taxon>Magnaporthales</taxon>
        <taxon>Pyriculariaceae</taxon>
        <taxon>Pyricularia</taxon>
    </lineage>
</organism>
<keyword evidence="9" id="KW-0418">Kinase</keyword>
<dbReference type="Gene3D" id="3.20.20.70">
    <property type="entry name" value="Aldolase class I"/>
    <property type="match status" value="1"/>
</dbReference>
<dbReference type="Proteomes" id="UP000294847">
    <property type="component" value="Chromosome 4"/>
</dbReference>
<evidence type="ECO:0000313" key="20">
    <source>
        <dbReference type="Proteomes" id="UP000294847"/>
    </source>
</evidence>
<evidence type="ECO:0000256" key="8">
    <source>
        <dbReference type="ARBA" id="ARBA00022741"/>
    </source>
</evidence>
<keyword evidence="10" id="KW-0067">ATP-binding</keyword>
<gene>
    <name evidence="19" type="ORF">PoMZ_08313</name>
</gene>
<evidence type="ECO:0000313" key="19">
    <source>
        <dbReference type="EMBL" id="QBZ61364.1"/>
    </source>
</evidence>
<dbReference type="OMA" id="GQTDMPI"/>
<name>A0A4P7NHA3_PYROR</name>
<dbReference type="NCBIfam" id="TIGR00694">
    <property type="entry name" value="thiM"/>
    <property type="match status" value="1"/>
</dbReference>
<evidence type="ECO:0000256" key="16">
    <source>
        <dbReference type="ARBA" id="ARBA00061146"/>
    </source>
</evidence>
<sequence>MTKKDLANYSLYLVTDSTPEILGGRDICQVVEDAIEGGVTIVQYRDKKSDTAVLIEVAQKLHRITSKHNVPLLINDRVDVALAIGCEGVHLGQDDMSLVTARRLLGPDAIIGISASTREEALTACADGADYLGIGAVFSTNTKTNTKHILGPVGIQHLLEIMHKEGFGHVQTVAIGGINATNVQRVFFQSATPGKKVLDGVAIVSAIMAAPSPRDASKNLLRLIKEPSAALDNTIQASESGDILALVPAIIKAVHESTPLSHNMTNLVVQNFAANVALAVGASPIMANYGEEAADLAKLGGALVINMGTVTPEGVENYVKALRAYNAAERPVVLDPVGAGATTIRREAVKTILSAGHASVIKGNEGEIAAVLASTTPFSNGDPGPQQRGVDSVSTLPDDEARARLAARLAAQQRGSIVVMTGPTDIVSDGERTFAIVQHGDPILGRVTGTGCCLGTVISAMLCSGTSGSTDKLVAVVAGILLYEIAAEVAAGRCQGPGSFVPAFIDALDELRRAAAGGDVKWMSHAKIVKMSAA</sequence>
<feature type="region of interest" description="Disordered" evidence="18">
    <location>
        <begin position="375"/>
        <end position="394"/>
    </location>
</feature>
<dbReference type="Pfam" id="PF02581">
    <property type="entry name" value="TMP-TENI"/>
    <property type="match status" value="1"/>
</dbReference>
<dbReference type="EMBL" id="CP034207">
    <property type="protein sequence ID" value="QBZ61364.1"/>
    <property type="molecule type" value="Genomic_DNA"/>
</dbReference>
<comment type="catalytic activity">
    <reaction evidence="13">
        <text>4-methyl-5-(2-phosphooxyethyl)-thiazole + 4-amino-2-methyl-5-(diphosphooxymethyl)pyrimidine + H(+) = thiamine phosphate + diphosphate</text>
        <dbReference type="Rhea" id="RHEA:22328"/>
        <dbReference type="ChEBI" id="CHEBI:15378"/>
        <dbReference type="ChEBI" id="CHEBI:33019"/>
        <dbReference type="ChEBI" id="CHEBI:37575"/>
        <dbReference type="ChEBI" id="CHEBI:57841"/>
        <dbReference type="ChEBI" id="CHEBI:58296"/>
        <dbReference type="EC" id="2.5.1.3"/>
    </reaction>
</comment>
<dbReference type="NCBIfam" id="NF006830">
    <property type="entry name" value="PRK09355.1"/>
    <property type="match status" value="1"/>
</dbReference>
<dbReference type="HAMAP" id="MF_00097">
    <property type="entry name" value="TMP_synthase"/>
    <property type="match status" value="1"/>
</dbReference>
<dbReference type="GO" id="GO:0009228">
    <property type="term" value="P:thiamine biosynthetic process"/>
    <property type="evidence" value="ECO:0007669"/>
    <property type="project" value="UniProtKB-KW"/>
</dbReference>
<dbReference type="NCBIfam" id="TIGR00693">
    <property type="entry name" value="thiE"/>
    <property type="match status" value="1"/>
</dbReference>
<proteinExistence type="inferred from homology"/>
<comment type="catalytic activity">
    <reaction evidence="15">
        <text>2-[(2R,5Z)-2-carboxy-4-methylthiazol-5(2H)-ylidene]ethyl phosphate + 4-amino-2-methyl-5-(diphosphooxymethyl)pyrimidine + 2 H(+) = thiamine phosphate + CO2 + diphosphate</text>
        <dbReference type="Rhea" id="RHEA:47844"/>
        <dbReference type="ChEBI" id="CHEBI:15378"/>
        <dbReference type="ChEBI" id="CHEBI:16526"/>
        <dbReference type="ChEBI" id="CHEBI:33019"/>
        <dbReference type="ChEBI" id="CHEBI:37575"/>
        <dbReference type="ChEBI" id="CHEBI:57841"/>
        <dbReference type="ChEBI" id="CHEBI:62899"/>
        <dbReference type="EC" id="2.5.1.3"/>
    </reaction>
</comment>
<dbReference type="SUPFAM" id="SSF51391">
    <property type="entry name" value="Thiamin phosphate synthase"/>
    <property type="match status" value="1"/>
</dbReference>
<keyword evidence="8" id="KW-0547">Nucleotide-binding</keyword>
<evidence type="ECO:0000256" key="17">
    <source>
        <dbReference type="ARBA" id="ARBA00061283"/>
    </source>
</evidence>
<comment type="similarity">
    <text evidence="16">In the C-terminal section; belongs to the Thz kinase family.</text>
</comment>
<dbReference type="GO" id="GO:0004417">
    <property type="term" value="F:hydroxyethylthiazole kinase activity"/>
    <property type="evidence" value="ECO:0007669"/>
    <property type="project" value="UniProtKB-EC"/>
</dbReference>
<evidence type="ECO:0000256" key="6">
    <source>
        <dbReference type="ARBA" id="ARBA00022679"/>
    </source>
</evidence>
<dbReference type="FunFam" id="3.20.20.70:FF:000104">
    <property type="entry name" value="Thiamine biosynthetic bifunctional enzyme"/>
    <property type="match status" value="1"/>
</dbReference>
<dbReference type="GO" id="GO:0009229">
    <property type="term" value="P:thiamine diphosphate biosynthetic process"/>
    <property type="evidence" value="ECO:0007669"/>
    <property type="project" value="UniProtKB-UniPathway"/>
</dbReference>
<comment type="cofactor">
    <cofactor evidence="2">
        <name>Mg(2+)</name>
        <dbReference type="ChEBI" id="CHEBI:18420"/>
    </cofactor>
</comment>
<dbReference type="PRINTS" id="PR01099">
    <property type="entry name" value="HYETHTZKNASE"/>
</dbReference>
<keyword evidence="7" id="KW-0479">Metal-binding</keyword>
<reference evidence="19 20" key="1">
    <citation type="journal article" date="2019" name="Mol. Biol. Evol.">
        <title>Blast fungal genomes show frequent chromosomal changes, gene gains and losses, and effector gene turnover.</title>
        <authorList>
            <person name="Gomez Luciano L.B."/>
            <person name="Jason Tsai I."/>
            <person name="Chuma I."/>
            <person name="Tosa Y."/>
            <person name="Chen Y.H."/>
            <person name="Li J.Y."/>
            <person name="Li M.Y."/>
            <person name="Jade Lu M.Y."/>
            <person name="Nakayashiki H."/>
            <person name="Li W.H."/>
        </authorList>
    </citation>
    <scope>NUCLEOTIDE SEQUENCE [LARGE SCALE GENOMIC DNA]</scope>
    <source>
        <strain evidence="19">MZ5-1-6</strain>
    </source>
</reference>
<evidence type="ECO:0000256" key="10">
    <source>
        <dbReference type="ARBA" id="ARBA00022840"/>
    </source>
</evidence>
<dbReference type="SMR" id="A0A4P7NHA3"/>
<comment type="catalytic activity">
    <reaction evidence="1">
        <text>5-(2-hydroxyethyl)-4-methylthiazole + ATP = 4-methyl-5-(2-phosphooxyethyl)-thiazole + ADP + H(+)</text>
        <dbReference type="Rhea" id="RHEA:24212"/>
        <dbReference type="ChEBI" id="CHEBI:15378"/>
        <dbReference type="ChEBI" id="CHEBI:17957"/>
        <dbReference type="ChEBI" id="CHEBI:30616"/>
        <dbReference type="ChEBI" id="CHEBI:58296"/>
        <dbReference type="ChEBI" id="CHEBI:456216"/>
        <dbReference type="EC" id="2.7.1.50"/>
    </reaction>
</comment>
<dbReference type="Pfam" id="PF02110">
    <property type="entry name" value="HK"/>
    <property type="match status" value="1"/>
</dbReference>
<keyword evidence="12" id="KW-0784">Thiamine biosynthesis</keyword>
<evidence type="ECO:0000256" key="13">
    <source>
        <dbReference type="ARBA" id="ARBA00047334"/>
    </source>
</evidence>
<dbReference type="AlphaFoldDB" id="A0A4P7NHA3"/>
<dbReference type="InterPro" id="IPR029056">
    <property type="entry name" value="Ribokinase-like"/>
</dbReference>
<comment type="catalytic activity">
    <reaction evidence="14">
        <text>2-(2-carboxy-4-methylthiazol-5-yl)ethyl phosphate + 4-amino-2-methyl-5-(diphosphooxymethyl)pyrimidine + 2 H(+) = thiamine phosphate + CO2 + diphosphate</text>
        <dbReference type="Rhea" id="RHEA:47848"/>
        <dbReference type="ChEBI" id="CHEBI:15378"/>
        <dbReference type="ChEBI" id="CHEBI:16526"/>
        <dbReference type="ChEBI" id="CHEBI:33019"/>
        <dbReference type="ChEBI" id="CHEBI:37575"/>
        <dbReference type="ChEBI" id="CHEBI:57841"/>
        <dbReference type="ChEBI" id="CHEBI:62890"/>
        <dbReference type="EC" id="2.5.1.3"/>
    </reaction>
</comment>
<evidence type="ECO:0000256" key="9">
    <source>
        <dbReference type="ARBA" id="ARBA00022777"/>
    </source>
</evidence>
<evidence type="ECO:0000256" key="15">
    <source>
        <dbReference type="ARBA" id="ARBA00047883"/>
    </source>
</evidence>
<dbReference type="InterPro" id="IPR034291">
    <property type="entry name" value="TMP_synthase"/>
</dbReference>
<dbReference type="HAMAP" id="MF_00228">
    <property type="entry name" value="Thz_kinase"/>
    <property type="match status" value="1"/>
</dbReference>
<evidence type="ECO:0000256" key="4">
    <source>
        <dbReference type="ARBA" id="ARBA00004868"/>
    </source>
</evidence>
<dbReference type="Gene3D" id="3.40.1190.20">
    <property type="match status" value="1"/>
</dbReference>
<dbReference type="SUPFAM" id="SSF53613">
    <property type="entry name" value="Ribokinase-like"/>
    <property type="match status" value="1"/>
</dbReference>
<comment type="pathway">
    <text evidence="5">Cofactor biosynthesis; thiamine diphosphate biosynthesis; thiamine phosphate from 4-amino-2-methyl-5-diphosphomethylpyrimidine and 4-methyl-5-(2-phosphoethyl)-thiazole: step 1/1.</text>
</comment>
<dbReference type="InterPro" id="IPR036206">
    <property type="entry name" value="ThiamineP_synth_sf"/>
</dbReference>
<comment type="pathway">
    <text evidence="4">Cofactor biosynthesis; thiamine diphosphate biosynthesis; 4-methyl-5-(2-phosphoethyl)-thiazole from 5-(2-hydroxyethyl)-4-methylthiazole: step 1/1.</text>
</comment>
<dbReference type="InterPro" id="IPR000417">
    <property type="entry name" value="Hyethyz_kinase"/>
</dbReference>
<evidence type="ECO:0000256" key="14">
    <source>
        <dbReference type="ARBA" id="ARBA00047851"/>
    </source>
</evidence>
<evidence type="ECO:0000256" key="12">
    <source>
        <dbReference type="ARBA" id="ARBA00022977"/>
    </source>
</evidence>
<evidence type="ECO:0000256" key="18">
    <source>
        <dbReference type="SAM" id="MobiDB-lite"/>
    </source>
</evidence>
<dbReference type="GO" id="GO:0005737">
    <property type="term" value="C:cytoplasm"/>
    <property type="evidence" value="ECO:0007669"/>
    <property type="project" value="TreeGrafter"/>
</dbReference>
<accession>A0A4P7NHA3</accession>
<keyword evidence="6" id="KW-0808">Transferase</keyword>
<evidence type="ECO:0000256" key="7">
    <source>
        <dbReference type="ARBA" id="ARBA00022723"/>
    </source>
</evidence>
<evidence type="ECO:0000256" key="1">
    <source>
        <dbReference type="ARBA" id="ARBA00001771"/>
    </source>
</evidence>
<dbReference type="GO" id="GO:0000287">
    <property type="term" value="F:magnesium ion binding"/>
    <property type="evidence" value="ECO:0007669"/>
    <property type="project" value="InterPro"/>
</dbReference>
<dbReference type="GO" id="GO:0004789">
    <property type="term" value="F:thiamine-phosphate diphosphorylase activity"/>
    <property type="evidence" value="ECO:0007669"/>
    <property type="project" value="UniProtKB-EC"/>
</dbReference>